<evidence type="ECO:0000259" key="8">
    <source>
        <dbReference type="Pfam" id="PF00924"/>
    </source>
</evidence>
<feature type="transmembrane region" description="Helical" evidence="7">
    <location>
        <begin position="20"/>
        <end position="40"/>
    </location>
</feature>
<dbReference type="RefSeq" id="WP_262428837.1">
    <property type="nucleotide sequence ID" value="NZ_JACRTG010000010.1"/>
</dbReference>
<dbReference type="InterPro" id="IPR049278">
    <property type="entry name" value="MS_channel_C"/>
</dbReference>
<name>A0A926EW89_9FIRM</name>
<dbReference type="SUPFAM" id="SSF50182">
    <property type="entry name" value="Sm-like ribonucleoproteins"/>
    <property type="match status" value="1"/>
</dbReference>
<keyword evidence="5 7" id="KW-1133">Transmembrane helix</keyword>
<evidence type="ECO:0000313" key="11">
    <source>
        <dbReference type="EMBL" id="MBC8587380.1"/>
    </source>
</evidence>
<dbReference type="PANTHER" id="PTHR30460">
    <property type="entry name" value="MODERATE CONDUCTANCE MECHANOSENSITIVE CHANNEL YBIO"/>
    <property type="match status" value="1"/>
</dbReference>
<dbReference type="AlphaFoldDB" id="A0A926EW89"/>
<reference evidence="11" key="1">
    <citation type="submission" date="2020-08" db="EMBL/GenBank/DDBJ databases">
        <title>Genome public.</title>
        <authorList>
            <person name="Liu C."/>
            <person name="Sun Q."/>
        </authorList>
    </citation>
    <scope>NUCLEOTIDE SEQUENCE</scope>
    <source>
        <strain evidence="11">BX21</strain>
    </source>
</reference>
<dbReference type="Gene3D" id="1.10.287.1260">
    <property type="match status" value="1"/>
</dbReference>
<dbReference type="InterPro" id="IPR011066">
    <property type="entry name" value="MscS_channel_C_sf"/>
</dbReference>
<dbReference type="InterPro" id="IPR010920">
    <property type="entry name" value="LSM_dom_sf"/>
</dbReference>
<gene>
    <name evidence="11" type="ORF">H8707_03900</name>
</gene>
<dbReference type="InterPro" id="IPR011014">
    <property type="entry name" value="MscS_channel_TM-2"/>
</dbReference>
<feature type="domain" description="Mechanosensitive ion channel MscS" evidence="8">
    <location>
        <begin position="115"/>
        <end position="176"/>
    </location>
</feature>
<dbReference type="GO" id="GO:0005886">
    <property type="term" value="C:plasma membrane"/>
    <property type="evidence" value="ECO:0007669"/>
    <property type="project" value="UniProtKB-SubCell"/>
</dbReference>
<sequence length="282" mass="31471">MNKLLNFNIFLNDHGDLNVLGKLAKIVLILVSIWFITNVVDKIIDKAISNKKLTKLYTNDKRINTVAGILKKTVKIILYFIGSMIILEMFNINTTSILATAGIGGLAVGFGAQSLVKDLITGFFILSEDQYAIGDYVKIGDYEGIVEELGLRVTKLRDFTGDLHIIPNSSIQIVSNRTRGSMRAMVKVSVSYDENIDRVVKILEDVCLDIKKNNTLIVEGPTILGVTDLGEYKVDITIIAKSQPMEQWAVEREIRKKVKEAFDKENIEIPYPKGIIYGGSEK</sequence>
<dbReference type="PANTHER" id="PTHR30460:SF0">
    <property type="entry name" value="MODERATE CONDUCTANCE MECHANOSENSITIVE CHANNEL YBIO"/>
    <property type="match status" value="1"/>
</dbReference>
<evidence type="ECO:0000256" key="4">
    <source>
        <dbReference type="ARBA" id="ARBA00022692"/>
    </source>
</evidence>
<dbReference type="InterPro" id="IPR049142">
    <property type="entry name" value="MS_channel_1st"/>
</dbReference>
<evidence type="ECO:0000259" key="10">
    <source>
        <dbReference type="Pfam" id="PF21088"/>
    </source>
</evidence>
<protein>
    <submittedName>
        <fullName evidence="11">Mechanosensitive ion channel family protein</fullName>
    </submittedName>
</protein>
<evidence type="ECO:0000256" key="6">
    <source>
        <dbReference type="ARBA" id="ARBA00023136"/>
    </source>
</evidence>
<comment type="subcellular location">
    <subcellularLocation>
        <location evidence="1">Cell membrane</location>
        <topology evidence="1">Multi-pass membrane protein</topology>
    </subcellularLocation>
</comment>
<dbReference type="FunFam" id="2.30.30.60:FF:000001">
    <property type="entry name" value="MscS Mechanosensitive ion channel"/>
    <property type="match status" value="1"/>
</dbReference>
<evidence type="ECO:0000256" key="2">
    <source>
        <dbReference type="ARBA" id="ARBA00008017"/>
    </source>
</evidence>
<evidence type="ECO:0000256" key="3">
    <source>
        <dbReference type="ARBA" id="ARBA00022475"/>
    </source>
</evidence>
<dbReference type="FunFam" id="3.30.70.100:FF:000018">
    <property type="entry name" value="MscS mechanosensitive ion channel"/>
    <property type="match status" value="1"/>
</dbReference>
<dbReference type="SUPFAM" id="SSF82689">
    <property type="entry name" value="Mechanosensitive channel protein MscS (YggB), C-terminal domain"/>
    <property type="match status" value="1"/>
</dbReference>
<dbReference type="SUPFAM" id="SSF82861">
    <property type="entry name" value="Mechanosensitive channel protein MscS (YggB), transmembrane region"/>
    <property type="match status" value="1"/>
</dbReference>
<dbReference type="Pfam" id="PF21088">
    <property type="entry name" value="MS_channel_1st"/>
    <property type="match status" value="1"/>
</dbReference>
<dbReference type="InterPro" id="IPR023408">
    <property type="entry name" value="MscS_beta-dom_sf"/>
</dbReference>
<evidence type="ECO:0000259" key="9">
    <source>
        <dbReference type="Pfam" id="PF21082"/>
    </source>
</evidence>
<dbReference type="GO" id="GO:0008381">
    <property type="term" value="F:mechanosensitive monoatomic ion channel activity"/>
    <property type="evidence" value="ECO:0007669"/>
    <property type="project" value="InterPro"/>
</dbReference>
<dbReference type="Pfam" id="PF21082">
    <property type="entry name" value="MS_channel_3rd"/>
    <property type="match status" value="1"/>
</dbReference>
<organism evidence="11 12">
    <name type="scientific">Paratissierella segnis</name>
    <dbReference type="NCBI Taxonomy" id="2763679"/>
    <lineage>
        <taxon>Bacteria</taxon>
        <taxon>Bacillati</taxon>
        <taxon>Bacillota</taxon>
        <taxon>Tissierellia</taxon>
        <taxon>Tissierellales</taxon>
        <taxon>Tissierellaceae</taxon>
        <taxon>Paratissierella</taxon>
    </lineage>
</organism>
<keyword evidence="4 7" id="KW-0812">Transmembrane</keyword>
<dbReference type="Pfam" id="PF00924">
    <property type="entry name" value="MS_channel_2nd"/>
    <property type="match status" value="1"/>
</dbReference>
<dbReference type="InterPro" id="IPR045276">
    <property type="entry name" value="YbiO_bact"/>
</dbReference>
<dbReference type="InterPro" id="IPR006685">
    <property type="entry name" value="MscS_channel_2nd"/>
</dbReference>
<comment type="similarity">
    <text evidence="2">Belongs to the MscS (TC 1.A.23) family.</text>
</comment>
<evidence type="ECO:0000256" key="5">
    <source>
        <dbReference type="ARBA" id="ARBA00022989"/>
    </source>
</evidence>
<keyword evidence="3" id="KW-1003">Cell membrane</keyword>
<evidence type="ECO:0000256" key="7">
    <source>
        <dbReference type="SAM" id="Phobius"/>
    </source>
</evidence>
<dbReference type="Proteomes" id="UP000601171">
    <property type="component" value="Unassembled WGS sequence"/>
</dbReference>
<feature type="domain" description="Mechanosensitive ion channel transmembrane helices 2/3" evidence="10">
    <location>
        <begin position="73"/>
        <end position="113"/>
    </location>
</feature>
<comment type="caution">
    <text evidence="11">The sequence shown here is derived from an EMBL/GenBank/DDBJ whole genome shotgun (WGS) entry which is preliminary data.</text>
</comment>
<evidence type="ECO:0000313" key="12">
    <source>
        <dbReference type="Proteomes" id="UP000601171"/>
    </source>
</evidence>
<feature type="transmembrane region" description="Helical" evidence="7">
    <location>
        <begin position="76"/>
        <end position="92"/>
    </location>
</feature>
<keyword evidence="12" id="KW-1185">Reference proteome</keyword>
<keyword evidence="6 7" id="KW-0472">Membrane</keyword>
<proteinExistence type="inferred from homology"/>
<evidence type="ECO:0000256" key="1">
    <source>
        <dbReference type="ARBA" id="ARBA00004651"/>
    </source>
</evidence>
<dbReference type="Gene3D" id="3.30.70.100">
    <property type="match status" value="1"/>
</dbReference>
<accession>A0A926EW89</accession>
<feature type="domain" description="Mechanosensitive ion channel MscS C-terminal" evidence="9">
    <location>
        <begin position="186"/>
        <end position="269"/>
    </location>
</feature>
<dbReference type="EMBL" id="JACRTG010000010">
    <property type="protein sequence ID" value="MBC8587380.1"/>
    <property type="molecule type" value="Genomic_DNA"/>
</dbReference>
<dbReference type="Gene3D" id="2.30.30.60">
    <property type="match status" value="1"/>
</dbReference>